<dbReference type="EMBL" id="CP001958">
    <property type="protein sequence ID" value="ADG96906.1"/>
    <property type="molecule type" value="Genomic_DNA"/>
</dbReference>
<accession>D6ZBS9</accession>
<dbReference type="AlphaFoldDB" id="D6ZBS9"/>
<feature type="region of interest" description="Disordered" evidence="1">
    <location>
        <begin position="172"/>
        <end position="219"/>
    </location>
</feature>
<evidence type="ECO:0000313" key="4">
    <source>
        <dbReference type="Proteomes" id="UP000002247"/>
    </source>
</evidence>
<dbReference type="KEGG" id="srt:Srot_0419"/>
<feature type="signal peptide" evidence="2">
    <location>
        <begin position="1"/>
        <end position="31"/>
    </location>
</feature>
<dbReference type="HOGENOM" id="CLU_1260709_0_0_11"/>
<evidence type="ECO:0000256" key="1">
    <source>
        <dbReference type="SAM" id="MobiDB-lite"/>
    </source>
</evidence>
<protein>
    <submittedName>
        <fullName evidence="3">Uncharacterized protein</fullName>
    </submittedName>
</protein>
<dbReference type="STRING" id="640132.Srot_0419"/>
<feature type="compositionally biased region" description="Acidic residues" evidence="1">
    <location>
        <begin position="188"/>
        <end position="199"/>
    </location>
</feature>
<keyword evidence="4" id="KW-1185">Reference proteome</keyword>
<evidence type="ECO:0000313" key="3">
    <source>
        <dbReference type="EMBL" id="ADG96906.1"/>
    </source>
</evidence>
<name>D6ZBS9_SEGRD</name>
<keyword evidence="2" id="KW-0732">Signal</keyword>
<dbReference type="Proteomes" id="UP000002247">
    <property type="component" value="Chromosome"/>
</dbReference>
<dbReference type="RefSeq" id="WP_013137362.1">
    <property type="nucleotide sequence ID" value="NC_014168.1"/>
</dbReference>
<reference evidence="3 4" key="1">
    <citation type="journal article" date="2010" name="Stand. Genomic Sci.">
        <title>Complete genome sequence of Segniliparus rotundus type strain (CDC 1076).</title>
        <authorList>
            <person name="Sikorski J."/>
            <person name="Lapidus A."/>
            <person name="Copeland A."/>
            <person name="Misra M."/>
            <person name="Glavina Del Rio T."/>
            <person name="Nolan M."/>
            <person name="Lucas S."/>
            <person name="Chen F."/>
            <person name="Tice H."/>
            <person name="Cheng J.F."/>
            <person name="Jando M."/>
            <person name="Schneider S."/>
            <person name="Bruce D."/>
            <person name="Goodwin L."/>
            <person name="Pitluck S."/>
            <person name="Liolios K."/>
            <person name="Mikhailova N."/>
            <person name="Pati A."/>
            <person name="Ivanova N."/>
            <person name="Mavromatis K."/>
            <person name="Chen A."/>
            <person name="Palaniappan K."/>
            <person name="Chertkov O."/>
            <person name="Land M."/>
            <person name="Hauser L."/>
            <person name="Chang Y.J."/>
            <person name="Jeffries C.D."/>
            <person name="Brettin T."/>
            <person name="Detter J.C."/>
            <person name="Han C."/>
            <person name="Rohde M."/>
            <person name="Goker M."/>
            <person name="Bristow J."/>
            <person name="Eisen J.A."/>
            <person name="Markowitz V."/>
            <person name="Hugenholtz P."/>
            <person name="Kyrpides N.C."/>
            <person name="Klenk H.P."/>
        </authorList>
    </citation>
    <scope>NUCLEOTIDE SEQUENCE [LARGE SCALE GENOMIC DNA]</scope>
    <source>
        <strain evidence="4">ATCC BAA-972 / CDC 1076 / CIP 108378 / DSM 44985 / JCM 13578</strain>
    </source>
</reference>
<gene>
    <name evidence="3" type="ordered locus">Srot_0419</name>
</gene>
<proteinExistence type="predicted"/>
<dbReference type="OrthoDB" id="9863916at2"/>
<evidence type="ECO:0000256" key="2">
    <source>
        <dbReference type="SAM" id="SignalP"/>
    </source>
</evidence>
<sequence>MGVARTPALAALACFLAFGAAPLAGSPPAAAAPPCPALDDVEEKIGDMQFDLENLRLVMNNAYASIDVKKHDEDFRLKTMINAFGYLGRAVAAAGDPGLSQQFEAVTPDYEHMRDAVEGQFVVVQDDHDDFFSGVRYQSPRLAGTGADPDAYAAIDALEGGLRDLSAALDPLREQGGCPAPGEGGAGADDESGAPDEDEPQCRFHPGSNQCDATGSILH</sequence>
<feature type="chain" id="PRO_5003091808" evidence="2">
    <location>
        <begin position="32"/>
        <end position="219"/>
    </location>
</feature>
<organism evidence="3 4">
    <name type="scientific">Segniliparus rotundus (strain ATCC BAA-972 / CDC 1076 / CIP 108378 / DSM 44985 / JCM 13578)</name>
    <dbReference type="NCBI Taxonomy" id="640132"/>
    <lineage>
        <taxon>Bacteria</taxon>
        <taxon>Bacillati</taxon>
        <taxon>Actinomycetota</taxon>
        <taxon>Actinomycetes</taxon>
        <taxon>Mycobacteriales</taxon>
        <taxon>Segniliparaceae</taxon>
        <taxon>Segniliparus</taxon>
    </lineage>
</organism>